<dbReference type="NCBIfam" id="TIGR03420">
    <property type="entry name" value="DnaA_homol_Hda"/>
    <property type="match status" value="1"/>
</dbReference>
<dbReference type="Gene3D" id="1.10.8.60">
    <property type="match status" value="1"/>
</dbReference>
<dbReference type="PANTHER" id="PTHR30050:SF5">
    <property type="entry name" value="DNAA REGULATORY INACTIVATOR HDA"/>
    <property type="match status" value="1"/>
</dbReference>
<organism evidence="3">
    <name type="scientific">marine sediment metagenome</name>
    <dbReference type="NCBI Taxonomy" id="412755"/>
    <lineage>
        <taxon>unclassified sequences</taxon>
        <taxon>metagenomes</taxon>
        <taxon>ecological metagenomes</taxon>
    </lineage>
</organism>
<comment type="caution">
    <text evidence="3">The sequence shown here is derived from an EMBL/GenBank/DDBJ whole genome shotgun (WGS) entry which is preliminary data.</text>
</comment>
<dbReference type="InterPro" id="IPR017788">
    <property type="entry name" value="Hda"/>
</dbReference>
<dbReference type="InterPro" id="IPR055199">
    <property type="entry name" value="Hda_lid"/>
</dbReference>
<evidence type="ECO:0000313" key="3">
    <source>
        <dbReference type="EMBL" id="KKN97962.1"/>
    </source>
</evidence>
<dbReference type="EMBL" id="LAZR01000054">
    <property type="protein sequence ID" value="KKN97962.1"/>
    <property type="molecule type" value="Genomic_DNA"/>
</dbReference>
<dbReference type="InterPro" id="IPR027417">
    <property type="entry name" value="P-loop_NTPase"/>
</dbReference>
<dbReference type="Gene3D" id="3.40.50.300">
    <property type="entry name" value="P-loop containing nucleotide triphosphate hydrolases"/>
    <property type="match status" value="1"/>
</dbReference>
<feature type="domain" description="Chromosomal replication initiator protein DnaA ATPAse" evidence="1">
    <location>
        <begin position="16"/>
        <end position="164"/>
    </location>
</feature>
<gene>
    <name evidence="3" type="ORF">LCGC14_0151600</name>
</gene>
<evidence type="ECO:0000259" key="1">
    <source>
        <dbReference type="Pfam" id="PF00308"/>
    </source>
</evidence>
<dbReference type="Pfam" id="PF22688">
    <property type="entry name" value="Hda_lid"/>
    <property type="match status" value="1"/>
</dbReference>
<feature type="domain" description="Hda lid" evidence="2">
    <location>
        <begin position="171"/>
        <end position="233"/>
    </location>
</feature>
<name>A0A0F9VDX1_9ZZZZ</name>
<accession>A0A0F9VDX1</accession>
<evidence type="ECO:0000259" key="2">
    <source>
        <dbReference type="Pfam" id="PF22688"/>
    </source>
</evidence>
<dbReference type="GO" id="GO:0032297">
    <property type="term" value="P:negative regulation of DNA-templated DNA replication initiation"/>
    <property type="evidence" value="ECO:0007669"/>
    <property type="project" value="InterPro"/>
</dbReference>
<protein>
    <submittedName>
        <fullName evidence="3">Uncharacterized protein</fullName>
    </submittedName>
</protein>
<proteinExistence type="predicted"/>
<dbReference type="Pfam" id="PF00308">
    <property type="entry name" value="Bac_DnaA"/>
    <property type="match status" value="1"/>
</dbReference>
<reference evidence="3" key="1">
    <citation type="journal article" date="2015" name="Nature">
        <title>Complex archaea that bridge the gap between prokaryotes and eukaryotes.</title>
        <authorList>
            <person name="Spang A."/>
            <person name="Saw J.H."/>
            <person name="Jorgensen S.L."/>
            <person name="Zaremba-Niedzwiedzka K."/>
            <person name="Martijn J."/>
            <person name="Lind A.E."/>
            <person name="van Eijk R."/>
            <person name="Schleper C."/>
            <person name="Guy L."/>
            <person name="Ettema T.J."/>
        </authorList>
    </citation>
    <scope>NUCLEOTIDE SEQUENCE</scope>
</reference>
<dbReference type="PANTHER" id="PTHR30050">
    <property type="entry name" value="CHROMOSOMAL REPLICATION INITIATOR PROTEIN DNAA"/>
    <property type="match status" value="1"/>
</dbReference>
<dbReference type="SUPFAM" id="SSF52540">
    <property type="entry name" value="P-loop containing nucleoside triphosphate hydrolases"/>
    <property type="match status" value="1"/>
</dbReference>
<sequence length="237" mass="26032">MVGGQPIQLPLGIKLRDEATFANYFHGPNQAVVAAVRDFADLQSEPQDTCLLLWGADGSGRSHLLQAACHAVAEVDGLAMYLPLDELAQEPPALLDGMESVELLCLDQLDAIVGRADWEEALFHLYNRLREQGGRLLIAASGAPRALGLCLPDLASRLSWGLVFQLQALDDQGKQEVLKLRAAQRGLQLNDEVARYILSRGARGMVELFAALERLDQASLQAQHRLTIPFVKREMGW</sequence>
<dbReference type="AlphaFoldDB" id="A0A0F9VDX1"/>
<dbReference type="GO" id="GO:0006270">
    <property type="term" value="P:DNA replication initiation"/>
    <property type="evidence" value="ECO:0007669"/>
    <property type="project" value="TreeGrafter"/>
</dbReference>
<dbReference type="InterPro" id="IPR013317">
    <property type="entry name" value="DnaA_dom"/>
</dbReference>